<keyword evidence="3" id="KW-0285">Flavoprotein</keyword>
<comment type="caution">
    <text evidence="9">The sequence shown here is derived from an EMBL/GenBank/DDBJ whole genome shotgun (WGS) entry which is preliminary data.</text>
</comment>
<evidence type="ECO:0000256" key="2">
    <source>
        <dbReference type="ARBA" id="ARBA00007118"/>
    </source>
</evidence>
<protein>
    <submittedName>
        <fullName evidence="9">Nitroreductase</fullName>
    </submittedName>
</protein>
<dbReference type="InterPro" id="IPR029479">
    <property type="entry name" value="Nitroreductase"/>
</dbReference>
<dbReference type="Proteomes" id="UP000548423">
    <property type="component" value="Unassembled WGS sequence"/>
</dbReference>
<keyword evidence="6" id="KW-0560">Oxidoreductase</keyword>
<keyword evidence="4" id="KW-0288">FMN</keyword>
<accession>A0A852TPU7</accession>
<evidence type="ECO:0000256" key="4">
    <source>
        <dbReference type="ARBA" id="ARBA00022643"/>
    </source>
</evidence>
<dbReference type="InterPro" id="IPR000415">
    <property type="entry name" value="Nitroreductase-like"/>
</dbReference>
<comment type="similarity">
    <text evidence="2">Belongs to the nitroreductase family.</text>
</comment>
<evidence type="ECO:0000256" key="1">
    <source>
        <dbReference type="ARBA" id="ARBA00001917"/>
    </source>
</evidence>
<dbReference type="AlphaFoldDB" id="A0A852TPU7"/>
<keyword evidence="7" id="KW-0520">NAD</keyword>
<dbReference type="PANTHER" id="PTHR43821:SF1">
    <property type="entry name" value="NAD(P)H NITROREDUCTASE YDJA-RELATED"/>
    <property type="match status" value="1"/>
</dbReference>
<evidence type="ECO:0000256" key="7">
    <source>
        <dbReference type="ARBA" id="ARBA00023027"/>
    </source>
</evidence>
<dbReference type="GO" id="GO:0016491">
    <property type="term" value="F:oxidoreductase activity"/>
    <property type="evidence" value="ECO:0007669"/>
    <property type="project" value="UniProtKB-KW"/>
</dbReference>
<name>A0A852TPU7_9BACI</name>
<dbReference type="PANTHER" id="PTHR43821">
    <property type="entry name" value="NAD(P)H NITROREDUCTASE YDJA-RELATED"/>
    <property type="match status" value="1"/>
</dbReference>
<evidence type="ECO:0000256" key="6">
    <source>
        <dbReference type="ARBA" id="ARBA00023002"/>
    </source>
</evidence>
<organism evidence="9 10">
    <name type="scientific">Neobacillus niacini</name>
    <dbReference type="NCBI Taxonomy" id="86668"/>
    <lineage>
        <taxon>Bacteria</taxon>
        <taxon>Bacillati</taxon>
        <taxon>Bacillota</taxon>
        <taxon>Bacilli</taxon>
        <taxon>Bacillales</taxon>
        <taxon>Bacillaceae</taxon>
        <taxon>Neobacillus</taxon>
    </lineage>
</organism>
<keyword evidence="5" id="KW-0521">NADP</keyword>
<reference evidence="10" key="2">
    <citation type="submission" date="2020-08" db="EMBL/GenBank/DDBJ databases">
        <title>The Agave Microbiome: Exploring the role of microbial communities in plant adaptations to desert environments.</title>
        <authorList>
            <person name="Partida-Martinez L.P."/>
        </authorList>
    </citation>
    <scope>NUCLEOTIDE SEQUENCE [LARGE SCALE GENOMIC DNA]</scope>
    <source>
        <strain evidence="10">AT2.8</strain>
    </source>
</reference>
<dbReference type="SUPFAM" id="SSF55469">
    <property type="entry name" value="FMN-dependent nitroreductase-like"/>
    <property type="match status" value="1"/>
</dbReference>
<dbReference type="InterPro" id="IPR052530">
    <property type="entry name" value="NAD(P)H_nitroreductase"/>
</dbReference>
<proteinExistence type="inferred from homology"/>
<evidence type="ECO:0000259" key="8">
    <source>
        <dbReference type="Pfam" id="PF00881"/>
    </source>
</evidence>
<dbReference type="EMBL" id="JACCBX010000027">
    <property type="protein sequence ID" value="NYE09676.1"/>
    <property type="molecule type" value="Genomic_DNA"/>
</dbReference>
<dbReference type="CDD" id="cd02135">
    <property type="entry name" value="YdjA-like"/>
    <property type="match status" value="1"/>
</dbReference>
<evidence type="ECO:0000313" key="9">
    <source>
        <dbReference type="EMBL" id="NYE09676.1"/>
    </source>
</evidence>
<dbReference type="Gene3D" id="3.40.109.10">
    <property type="entry name" value="NADH Oxidase"/>
    <property type="match status" value="1"/>
</dbReference>
<evidence type="ECO:0000256" key="5">
    <source>
        <dbReference type="ARBA" id="ARBA00022857"/>
    </source>
</evidence>
<evidence type="ECO:0000256" key="3">
    <source>
        <dbReference type="ARBA" id="ARBA00022630"/>
    </source>
</evidence>
<dbReference type="InterPro" id="IPR026021">
    <property type="entry name" value="YdjA-like"/>
</dbReference>
<dbReference type="Pfam" id="PF00881">
    <property type="entry name" value="Nitroreductase"/>
    <property type="match status" value="1"/>
</dbReference>
<reference evidence="10" key="1">
    <citation type="submission" date="2020-07" db="EMBL/GenBank/DDBJ databases">
        <authorList>
            <person name="Partida-Martinez L."/>
            <person name="Huntemann M."/>
            <person name="Clum A."/>
            <person name="Wang J."/>
            <person name="Palaniappan K."/>
            <person name="Ritter S."/>
            <person name="Chen I.-M."/>
            <person name="Stamatis D."/>
            <person name="Reddy T."/>
            <person name="O'Malley R."/>
            <person name="Daum C."/>
            <person name="Shapiro N."/>
            <person name="Ivanova N."/>
            <person name="Kyrpides N."/>
            <person name="Woyke T."/>
        </authorList>
    </citation>
    <scope>NUCLEOTIDE SEQUENCE [LARGE SCALE GENOMIC DNA]</scope>
    <source>
        <strain evidence="10">AT2.8</strain>
    </source>
</reference>
<evidence type="ECO:0000313" key="10">
    <source>
        <dbReference type="Proteomes" id="UP000548423"/>
    </source>
</evidence>
<feature type="domain" description="Nitroreductase" evidence="8">
    <location>
        <begin position="56"/>
        <end position="139"/>
    </location>
</feature>
<comment type="cofactor">
    <cofactor evidence="1">
        <name>FMN</name>
        <dbReference type="ChEBI" id="CHEBI:58210"/>
    </cofactor>
</comment>
<sequence>MDILDIIKSRRNIKKFKSQAVDLDLIYSWLEAAKMAPNHRLTEPWEVYFIGPDTRAKLNHKTNFGNAPVLIAVISKHGATAVEKEENALATACFVQNFNLAAWSEGVGTFWSSIGITAKNREILGVPENYDLIGVLAIGFPEIVPDPKPRTSIKNKIKNLP</sequence>
<gene>
    <name evidence="9" type="ORF">F4694_006579</name>
</gene>